<evidence type="ECO:0000256" key="5">
    <source>
        <dbReference type="ARBA" id="ARBA00023210"/>
    </source>
</evidence>
<evidence type="ECO:0000256" key="6">
    <source>
        <dbReference type="ARBA" id="ARBA00023306"/>
    </source>
</evidence>
<evidence type="ECO:0000256" key="1">
    <source>
        <dbReference type="ARBA" id="ARBA00010257"/>
    </source>
</evidence>
<dbReference type="GO" id="GO:0000917">
    <property type="term" value="P:division septum assembly"/>
    <property type="evidence" value="ECO:0007669"/>
    <property type="project" value="UniProtKB-KW"/>
</dbReference>
<dbReference type="InterPro" id="IPR025501">
    <property type="entry name" value="MinD_FleN"/>
</dbReference>
<reference evidence="8" key="1">
    <citation type="journal article" date="2015" name="Proc. Natl. Acad. Sci. U.S.A.">
        <title>Networks of energetic and metabolic interactions define dynamics in microbial communities.</title>
        <authorList>
            <person name="Embree M."/>
            <person name="Liu J.K."/>
            <person name="Al-Bassam M.M."/>
            <person name="Zengler K."/>
        </authorList>
    </citation>
    <scope>NUCLEOTIDE SEQUENCE</scope>
</reference>
<dbReference type="InterPro" id="IPR050625">
    <property type="entry name" value="ParA/MinD_ATPase"/>
</dbReference>
<dbReference type="EMBL" id="LNQE01001848">
    <property type="protein sequence ID" value="KUG04453.1"/>
    <property type="molecule type" value="Genomic_DNA"/>
</dbReference>
<dbReference type="CDD" id="cd02036">
    <property type="entry name" value="MinD"/>
    <property type="match status" value="1"/>
</dbReference>
<dbReference type="Gene3D" id="3.40.50.300">
    <property type="entry name" value="P-loop containing nucleotide triphosphate hydrolases"/>
    <property type="match status" value="1"/>
</dbReference>
<dbReference type="AlphaFoldDB" id="A0A0W8E743"/>
<organism evidence="8">
    <name type="scientific">hydrocarbon metagenome</name>
    <dbReference type="NCBI Taxonomy" id="938273"/>
    <lineage>
        <taxon>unclassified sequences</taxon>
        <taxon>metagenomes</taxon>
        <taxon>ecological metagenomes</taxon>
    </lineage>
</organism>
<dbReference type="GO" id="GO:0005829">
    <property type="term" value="C:cytosol"/>
    <property type="evidence" value="ECO:0007669"/>
    <property type="project" value="TreeGrafter"/>
</dbReference>
<dbReference type="PANTHER" id="PTHR43384:SF6">
    <property type="entry name" value="SEPTUM SITE-DETERMINING PROTEIN MIND HOMOLOG, CHLOROPLASTIC"/>
    <property type="match status" value="1"/>
</dbReference>
<dbReference type="GO" id="GO:0009898">
    <property type="term" value="C:cytoplasmic side of plasma membrane"/>
    <property type="evidence" value="ECO:0007669"/>
    <property type="project" value="TreeGrafter"/>
</dbReference>
<evidence type="ECO:0000313" key="8">
    <source>
        <dbReference type="EMBL" id="KUG04453.1"/>
    </source>
</evidence>
<dbReference type="InterPro" id="IPR010223">
    <property type="entry name" value="MinD"/>
</dbReference>
<dbReference type="Pfam" id="PF13614">
    <property type="entry name" value="AAA_31"/>
    <property type="match status" value="1"/>
</dbReference>
<keyword evidence="3" id="KW-0547">Nucleotide-binding</keyword>
<keyword evidence="4" id="KW-0067">ATP-binding</keyword>
<dbReference type="GO" id="GO:0016887">
    <property type="term" value="F:ATP hydrolysis activity"/>
    <property type="evidence" value="ECO:0007669"/>
    <property type="project" value="InterPro"/>
</dbReference>
<dbReference type="GO" id="GO:0051782">
    <property type="term" value="P:negative regulation of cell division"/>
    <property type="evidence" value="ECO:0007669"/>
    <property type="project" value="TreeGrafter"/>
</dbReference>
<feature type="domain" description="AAA" evidence="7">
    <location>
        <begin position="9"/>
        <end position="170"/>
    </location>
</feature>
<evidence type="ECO:0000256" key="2">
    <source>
        <dbReference type="ARBA" id="ARBA00022618"/>
    </source>
</evidence>
<keyword evidence="5" id="KW-0717">Septation</keyword>
<dbReference type="NCBIfam" id="TIGR01968">
    <property type="entry name" value="minD_bact"/>
    <property type="match status" value="1"/>
</dbReference>
<dbReference type="InterPro" id="IPR025669">
    <property type="entry name" value="AAA_dom"/>
</dbReference>
<dbReference type="InterPro" id="IPR027417">
    <property type="entry name" value="P-loop_NTPase"/>
</dbReference>
<protein>
    <submittedName>
        <fullName evidence="8">Septum site-determining protein mind</fullName>
    </submittedName>
</protein>
<comment type="caution">
    <text evidence="8">The sequence shown here is derived from an EMBL/GenBank/DDBJ whole genome shotgun (WGS) entry which is preliminary data.</text>
</comment>
<evidence type="ECO:0000256" key="3">
    <source>
        <dbReference type="ARBA" id="ARBA00022741"/>
    </source>
</evidence>
<dbReference type="PANTHER" id="PTHR43384">
    <property type="entry name" value="SEPTUM SITE-DETERMINING PROTEIN MIND HOMOLOG, CHLOROPLASTIC-RELATED"/>
    <property type="match status" value="1"/>
</dbReference>
<proteinExistence type="inferred from homology"/>
<comment type="similarity">
    <text evidence="1">Belongs to the ParA family. MinD subfamily.</text>
</comment>
<dbReference type="GO" id="GO:0005524">
    <property type="term" value="F:ATP binding"/>
    <property type="evidence" value="ECO:0007669"/>
    <property type="project" value="UniProtKB-KW"/>
</dbReference>
<keyword evidence="6" id="KW-0131">Cell cycle</keyword>
<gene>
    <name evidence="8" type="ORF">ASZ90_018121</name>
</gene>
<dbReference type="FunFam" id="3.40.50.300:FF:000068">
    <property type="entry name" value="Site-determining protein"/>
    <property type="match status" value="1"/>
</dbReference>
<evidence type="ECO:0000259" key="7">
    <source>
        <dbReference type="Pfam" id="PF13614"/>
    </source>
</evidence>
<sequence>MENNTTSGEVIVVTSGKGGVGKTTTVANLSTSLARMGYKVAVMDLDIGLKKLDLILGLENRVIYDIVQVIEGECTLKQALVKDKRFPGLCMLPAAQTRNKDEISPEQVQAVCDNLKKEFDYVFIDCPAGIEQGFKNSIAAADTAIVVTNPEVSAVRDADRIIGMLESAQYKNIHLLVNRVQNDMIKSGNMLSIADLTEHLCINLLGIVPEDRNVLISTNKGEPIILNERSQASQAFNNIAQRITGKEVPFLELDENSFWSKLRGLGRSLLPTR</sequence>
<dbReference type="PIRSF" id="PIRSF003092">
    <property type="entry name" value="MinD"/>
    <property type="match status" value="1"/>
</dbReference>
<name>A0A0W8E743_9ZZZZ</name>
<keyword evidence="2" id="KW-0132">Cell division</keyword>
<dbReference type="SUPFAM" id="SSF52540">
    <property type="entry name" value="P-loop containing nucleoside triphosphate hydrolases"/>
    <property type="match status" value="1"/>
</dbReference>
<accession>A0A0W8E743</accession>
<evidence type="ECO:0000256" key="4">
    <source>
        <dbReference type="ARBA" id="ARBA00022840"/>
    </source>
</evidence>